<feature type="coiled-coil region" evidence="1">
    <location>
        <begin position="151"/>
        <end position="221"/>
    </location>
</feature>
<dbReference type="OrthoDB" id="416723at2759"/>
<feature type="region of interest" description="Disordered" evidence="2">
    <location>
        <begin position="64"/>
        <end position="116"/>
    </location>
</feature>
<evidence type="ECO:0000313" key="4">
    <source>
        <dbReference type="Proteomes" id="UP000186817"/>
    </source>
</evidence>
<accession>A0A1Q9D3C6</accession>
<reference evidence="3 4" key="1">
    <citation type="submission" date="2016-02" db="EMBL/GenBank/DDBJ databases">
        <title>Genome analysis of coral dinoflagellate symbionts highlights evolutionary adaptations to a symbiotic lifestyle.</title>
        <authorList>
            <person name="Aranda M."/>
            <person name="Li Y."/>
            <person name="Liew Y.J."/>
            <person name="Baumgarten S."/>
            <person name="Simakov O."/>
            <person name="Wilson M."/>
            <person name="Piel J."/>
            <person name="Ashoor H."/>
            <person name="Bougouffa S."/>
            <person name="Bajic V.B."/>
            <person name="Ryu T."/>
            <person name="Ravasi T."/>
            <person name="Bayer T."/>
            <person name="Micklem G."/>
            <person name="Kim H."/>
            <person name="Bhak J."/>
            <person name="Lajeunesse T.C."/>
            <person name="Voolstra C.R."/>
        </authorList>
    </citation>
    <scope>NUCLEOTIDE SEQUENCE [LARGE SCALE GENOMIC DNA]</scope>
    <source>
        <strain evidence="3 4">CCMP2467</strain>
    </source>
</reference>
<keyword evidence="1" id="KW-0175">Coiled coil</keyword>
<sequence length="299" mass="33975">MSCFSGLWNWFWGQDGVSDAEFTSDAEVIDCDLSGEAKSYFVAKDKLANAIIVFRSKLQSKRKKTVQIRHTESANHQEDEEPRQTVSSPSPISRRSAEPTPPSETKDEAKSNLFEGDTADAALDRAIRSQKRGLPANLPVLNLVSQSQSTNHQLIEQLMHEEEKMKIAHQEDIQRHEEIAMSLLAKMNEMVQEDQGSMLRIEGLESQRDLLRNAVEHVNRVHQNSLGDHFRGIERIEEASHAQHLRNGELATSLHQELGQLRSDAAQTFTNMEHQAQGEGQQLAMEYQRLVDELIRKRM</sequence>
<name>A0A1Q9D3C6_SYMMI</name>
<proteinExistence type="predicted"/>
<organism evidence="3 4">
    <name type="scientific">Symbiodinium microadriaticum</name>
    <name type="common">Dinoflagellate</name>
    <name type="synonym">Zooxanthella microadriatica</name>
    <dbReference type="NCBI Taxonomy" id="2951"/>
    <lineage>
        <taxon>Eukaryota</taxon>
        <taxon>Sar</taxon>
        <taxon>Alveolata</taxon>
        <taxon>Dinophyceae</taxon>
        <taxon>Suessiales</taxon>
        <taxon>Symbiodiniaceae</taxon>
        <taxon>Symbiodinium</taxon>
    </lineage>
</organism>
<dbReference type="Proteomes" id="UP000186817">
    <property type="component" value="Unassembled WGS sequence"/>
</dbReference>
<gene>
    <name evidence="3" type="ORF">AK812_SmicGene28912</name>
</gene>
<dbReference type="AlphaFoldDB" id="A0A1Q9D3C6"/>
<comment type="caution">
    <text evidence="3">The sequence shown here is derived from an EMBL/GenBank/DDBJ whole genome shotgun (WGS) entry which is preliminary data.</text>
</comment>
<evidence type="ECO:0000256" key="2">
    <source>
        <dbReference type="SAM" id="MobiDB-lite"/>
    </source>
</evidence>
<dbReference type="EMBL" id="LSRX01000751">
    <property type="protein sequence ID" value="OLP89645.1"/>
    <property type="molecule type" value="Genomic_DNA"/>
</dbReference>
<evidence type="ECO:0000256" key="1">
    <source>
        <dbReference type="SAM" id="Coils"/>
    </source>
</evidence>
<keyword evidence="4" id="KW-1185">Reference proteome</keyword>
<feature type="compositionally biased region" description="Polar residues" evidence="2">
    <location>
        <begin position="84"/>
        <end position="93"/>
    </location>
</feature>
<evidence type="ECO:0000313" key="3">
    <source>
        <dbReference type="EMBL" id="OLP89645.1"/>
    </source>
</evidence>
<protein>
    <submittedName>
        <fullName evidence="3">Uncharacterized protein</fullName>
    </submittedName>
</protein>